<accession>A0A2W2CX96</accession>
<dbReference type="AlphaFoldDB" id="A0A2W2CX96"/>
<keyword evidence="2" id="KW-1185">Reference proteome</keyword>
<dbReference type="InterPro" id="IPR006439">
    <property type="entry name" value="HAD-SF_hydro_IA"/>
</dbReference>
<evidence type="ECO:0000313" key="1">
    <source>
        <dbReference type="EMBL" id="PZF97934.1"/>
    </source>
</evidence>
<dbReference type="EMBL" id="POUB01000085">
    <property type="protein sequence ID" value="PZF97934.1"/>
    <property type="molecule type" value="Genomic_DNA"/>
</dbReference>
<dbReference type="PANTHER" id="PTHR43611:SF3">
    <property type="entry name" value="FLAVIN MONONUCLEOTIDE HYDROLASE 1, CHLOROPLATIC"/>
    <property type="match status" value="1"/>
</dbReference>
<comment type="caution">
    <text evidence="1">The sequence shown here is derived from an EMBL/GenBank/DDBJ whole genome shotgun (WGS) entry which is preliminary data.</text>
</comment>
<dbReference type="InterPro" id="IPR036412">
    <property type="entry name" value="HAD-like_sf"/>
</dbReference>
<evidence type="ECO:0000313" key="2">
    <source>
        <dbReference type="Proteomes" id="UP000248749"/>
    </source>
</evidence>
<dbReference type="NCBIfam" id="TIGR01509">
    <property type="entry name" value="HAD-SF-IA-v3"/>
    <property type="match status" value="1"/>
</dbReference>
<reference evidence="1 2" key="1">
    <citation type="submission" date="2018-01" db="EMBL/GenBank/DDBJ databases">
        <title>Draft genome sequence of Salinispora sp. 13K206.</title>
        <authorList>
            <person name="Sahin N."/>
            <person name="Saygin H."/>
            <person name="Ay H."/>
        </authorList>
    </citation>
    <scope>NUCLEOTIDE SEQUENCE [LARGE SCALE GENOMIC DNA]</scope>
    <source>
        <strain evidence="1 2">13K206</strain>
    </source>
</reference>
<dbReference type="SFLD" id="SFLDG01129">
    <property type="entry name" value="C1.5:_HAD__Beta-PGM__Phosphata"/>
    <property type="match status" value="1"/>
</dbReference>
<name>A0A2W2CX96_9ACTN</name>
<dbReference type="Proteomes" id="UP000248749">
    <property type="component" value="Unassembled WGS sequence"/>
</dbReference>
<dbReference type="Pfam" id="PF00702">
    <property type="entry name" value="Hydrolase"/>
    <property type="match status" value="1"/>
</dbReference>
<keyword evidence="1" id="KW-0378">Hydrolase</keyword>
<gene>
    <name evidence="1" type="ORF">C1I99_14495</name>
</gene>
<dbReference type="NCBIfam" id="TIGR01549">
    <property type="entry name" value="HAD-SF-IA-v1"/>
    <property type="match status" value="1"/>
</dbReference>
<dbReference type="SUPFAM" id="SSF56784">
    <property type="entry name" value="HAD-like"/>
    <property type="match status" value="1"/>
</dbReference>
<dbReference type="OrthoDB" id="9797415at2"/>
<dbReference type="PANTHER" id="PTHR43611">
    <property type="entry name" value="ALPHA-D-GLUCOSE 1-PHOSPHATE PHOSPHATASE"/>
    <property type="match status" value="1"/>
</dbReference>
<dbReference type="RefSeq" id="WP_111134750.1">
    <property type="nucleotide sequence ID" value="NZ_POUB01000085.1"/>
</dbReference>
<protein>
    <submittedName>
        <fullName evidence="1">Hydrolase</fullName>
    </submittedName>
</protein>
<dbReference type="SFLD" id="SFLDS00003">
    <property type="entry name" value="Haloacid_Dehalogenase"/>
    <property type="match status" value="1"/>
</dbReference>
<sequence length="192" mass="20685">MTAFDAVLCDLDGVLRHFDHAVQAEIEARFGLPLMRTAFDPTLIGPATLGLITEQEWTESVALALGGDERAKRAVAEFIAVPFVVDDQVRALLAKARQRVPLVLVTNATDTLDEHLDRIGLTHFADAVVSSAKVGVAKPDQRIYEIAAELAGAAPERCLFVDDRLENVQAARALGMAGVHYRTVADLAAVLT</sequence>
<dbReference type="GO" id="GO:0016787">
    <property type="term" value="F:hydrolase activity"/>
    <property type="evidence" value="ECO:0007669"/>
    <property type="project" value="UniProtKB-KW"/>
</dbReference>
<organism evidence="1 2">
    <name type="scientific">Micromonospora deserti</name>
    <dbReference type="NCBI Taxonomy" id="2070366"/>
    <lineage>
        <taxon>Bacteria</taxon>
        <taxon>Bacillati</taxon>
        <taxon>Actinomycetota</taxon>
        <taxon>Actinomycetes</taxon>
        <taxon>Micromonosporales</taxon>
        <taxon>Micromonosporaceae</taxon>
        <taxon>Micromonospora</taxon>
    </lineage>
</organism>
<dbReference type="Gene3D" id="3.40.50.1000">
    <property type="entry name" value="HAD superfamily/HAD-like"/>
    <property type="match status" value="1"/>
</dbReference>
<proteinExistence type="predicted"/>
<dbReference type="InterPro" id="IPR023214">
    <property type="entry name" value="HAD_sf"/>
</dbReference>